<dbReference type="Gene3D" id="3.40.50.720">
    <property type="entry name" value="NAD(P)-binding Rossmann-like Domain"/>
    <property type="match status" value="1"/>
</dbReference>
<dbReference type="GO" id="GO:0050577">
    <property type="term" value="F:GDP-L-fucose synthase activity"/>
    <property type="evidence" value="ECO:0007669"/>
    <property type="project" value="UniProtKB-UniRule"/>
</dbReference>
<comment type="catalytic activity">
    <reaction evidence="5">
        <text>GDP-beta-L-fucose + NADP(+) = GDP-4-dehydro-alpha-D-rhamnose + NADPH + H(+)</text>
        <dbReference type="Rhea" id="RHEA:18885"/>
        <dbReference type="ChEBI" id="CHEBI:15378"/>
        <dbReference type="ChEBI" id="CHEBI:57273"/>
        <dbReference type="ChEBI" id="CHEBI:57783"/>
        <dbReference type="ChEBI" id="CHEBI:57964"/>
        <dbReference type="ChEBI" id="CHEBI:58349"/>
        <dbReference type="EC" id="1.1.1.271"/>
    </reaction>
</comment>
<protein>
    <recommendedName>
        <fullName evidence="5">GDP-L-fucose synthase</fullName>
        <ecNumber evidence="5">1.1.1.271</ecNumber>
    </recommendedName>
    <alternativeName>
        <fullName evidence="5">GDP-4-keto-6-deoxy-D-mannose-3,5-epimerase-4-reductase</fullName>
    </alternativeName>
</protein>
<evidence type="ECO:0000256" key="4">
    <source>
        <dbReference type="ARBA" id="ARBA00023235"/>
    </source>
</evidence>
<name>A0A388T9H1_TERA1</name>
<evidence type="ECO:0000313" key="8">
    <source>
        <dbReference type="Proteomes" id="UP000269352"/>
    </source>
</evidence>
<comment type="function">
    <text evidence="5">Catalyzes the two-step NADP-dependent conversion of GDP-4-dehydro-6-deoxy-D-mannose to GDP-fucose, involving an epimerase and a reductase reaction.</text>
</comment>
<keyword evidence="3 5" id="KW-0560">Oxidoreductase</keyword>
<feature type="binding site" evidence="5">
    <location>
        <position position="203"/>
    </location>
    <ligand>
        <name>substrate</name>
    </ligand>
</feature>
<feature type="binding site" evidence="5">
    <location>
        <begin position="11"/>
        <end position="17"/>
    </location>
    <ligand>
        <name>NADP(+)</name>
        <dbReference type="ChEBI" id="CHEBI:58349"/>
    </ligand>
</feature>
<feature type="binding site" evidence="5">
    <location>
        <position position="141"/>
    </location>
    <ligand>
        <name>NADP(+)</name>
        <dbReference type="ChEBI" id="CHEBI:58349"/>
    </ligand>
</feature>
<evidence type="ECO:0000256" key="5">
    <source>
        <dbReference type="HAMAP-Rule" id="MF_00956"/>
    </source>
</evidence>
<evidence type="ECO:0000256" key="2">
    <source>
        <dbReference type="ARBA" id="ARBA00022857"/>
    </source>
</evidence>
<accession>A0A388T9H1</accession>
<dbReference type="EMBL" id="BGZN01000005">
    <property type="protein sequence ID" value="GBR73012.1"/>
    <property type="molecule type" value="Genomic_DNA"/>
</dbReference>
<evidence type="ECO:0000259" key="6">
    <source>
        <dbReference type="Pfam" id="PF01370"/>
    </source>
</evidence>
<dbReference type="Gene3D" id="3.90.25.10">
    <property type="entry name" value="UDP-galactose 4-epimerase, domain 1"/>
    <property type="match status" value="1"/>
</dbReference>
<sequence>MLKTSKIFVAGHKGMVGSGLVRRLQKAGCENILTADRRTLDLLDQKAVADFFRREKPEYVIDAAAKVGGIKANDDFSADFLYENLTIQNNIIYNSWKTGVKKLLFLGSSCIYPRDCAQPIKEEYLLTGQLEKTNAGYALAKIAGIMLCQLYRKQYGCDFISAMPTNLYGTNDNYHPEHSHVIPGLIRRFHEAKINKAPEVVCWGSGSPRREFLHVDDLADACYFLLQNYSAAEQLNIGAGTDLTIKELAERIAKVVGFSGVILWDKTKPDGTPRKLLDVGKLSALGWKYKIDLETGLRQTYQDFLSNKNLRK</sequence>
<dbReference type="GO" id="GO:0016853">
    <property type="term" value="F:isomerase activity"/>
    <property type="evidence" value="ECO:0007669"/>
    <property type="project" value="UniProtKB-KW"/>
</dbReference>
<feature type="binding site" evidence="5">
    <location>
        <position position="210"/>
    </location>
    <ligand>
        <name>substrate</name>
    </ligand>
</feature>
<dbReference type="Proteomes" id="UP000269352">
    <property type="component" value="Unassembled WGS sequence"/>
</dbReference>
<feature type="binding site" evidence="5">
    <location>
        <begin position="106"/>
        <end position="109"/>
    </location>
    <ligand>
        <name>NADP(+)</name>
        <dbReference type="ChEBI" id="CHEBI:58349"/>
    </ligand>
</feature>
<dbReference type="InterPro" id="IPR036291">
    <property type="entry name" value="NAD(P)-bd_dom_sf"/>
</dbReference>
<feature type="site" description="Important for catalytic activity" evidence="5">
    <location>
        <position position="110"/>
    </location>
</feature>
<feature type="binding site" evidence="5">
    <location>
        <position position="188"/>
    </location>
    <ligand>
        <name>substrate</name>
    </ligand>
</feature>
<dbReference type="GO" id="GO:0070401">
    <property type="term" value="F:NADP+ binding"/>
    <property type="evidence" value="ECO:0007669"/>
    <property type="project" value="UniProtKB-UniRule"/>
</dbReference>
<feature type="binding site" evidence="5">
    <location>
        <position position="180"/>
    </location>
    <ligand>
        <name>NADP(+)</name>
        <dbReference type="ChEBI" id="CHEBI:58349"/>
    </ligand>
</feature>
<keyword evidence="4 5" id="KW-0413">Isomerase</keyword>
<gene>
    <name evidence="5 7" type="primary">fcl</name>
    <name evidence="7" type="ORF">NO1_0466</name>
</gene>
<feature type="active site" description="Proton donor/acceptor" evidence="5">
    <location>
        <position position="137"/>
    </location>
</feature>
<dbReference type="EC" id="1.1.1.271" evidence="5"/>
<feature type="site" description="Important for catalytic activity" evidence="5">
    <location>
        <position position="108"/>
    </location>
</feature>
<comment type="similarity">
    <text evidence="1 5">Belongs to the NAD(P)-dependent epimerase/dehydratase family. Fucose synthase subfamily.</text>
</comment>
<organism evidence="7 8">
    <name type="scientific">Termititenax aidoneus</name>
    <dbReference type="NCBI Taxonomy" id="2218524"/>
    <lineage>
        <taxon>Bacteria</taxon>
        <taxon>Bacillati</taxon>
        <taxon>Candidatus Margulisiibacteriota</taxon>
        <taxon>Candidatus Termititenacia</taxon>
        <taxon>Candidatus Termititenacales</taxon>
        <taxon>Candidatus Termititenacaceae</taxon>
        <taxon>Candidatus Termititenax</taxon>
    </lineage>
</organism>
<feature type="binding site" evidence="5">
    <location>
        <begin position="164"/>
        <end position="167"/>
    </location>
    <ligand>
        <name>NADP(+)</name>
        <dbReference type="ChEBI" id="CHEBI:58349"/>
    </ligand>
</feature>
<dbReference type="Pfam" id="PF01370">
    <property type="entry name" value="Epimerase"/>
    <property type="match status" value="1"/>
</dbReference>
<dbReference type="CDD" id="cd05239">
    <property type="entry name" value="GDP_FS_SDR_e"/>
    <property type="match status" value="1"/>
</dbReference>
<dbReference type="InterPro" id="IPR001509">
    <property type="entry name" value="Epimerase_deHydtase"/>
</dbReference>
<dbReference type="AlphaFoldDB" id="A0A388T9H1"/>
<proteinExistence type="inferred from homology"/>
<evidence type="ECO:0000256" key="3">
    <source>
        <dbReference type="ARBA" id="ARBA00023002"/>
    </source>
</evidence>
<evidence type="ECO:0000256" key="1">
    <source>
        <dbReference type="ARBA" id="ARBA00005959"/>
    </source>
</evidence>
<dbReference type="PANTHER" id="PTHR43238">
    <property type="entry name" value="GDP-L-FUCOSE SYNTHASE"/>
    <property type="match status" value="1"/>
</dbReference>
<evidence type="ECO:0000313" key="7">
    <source>
        <dbReference type="EMBL" id="GBR73012.1"/>
    </source>
</evidence>
<keyword evidence="5" id="KW-0511">Multifunctional enzyme</keyword>
<comment type="pathway">
    <text evidence="5">Nucleotide-sugar biosynthesis; GDP-L-fucose biosynthesis via de novo pathway; GDP-L-fucose from GDP-alpha-D-mannose: step 2/2.</text>
</comment>
<dbReference type="InterPro" id="IPR028614">
    <property type="entry name" value="GDP_fucose/colitose_synth"/>
</dbReference>
<feature type="binding site" evidence="5">
    <location>
        <position position="270"/>
    </location>
    <ligand>
        <name>substrate</name>
    </ligand>
</feature>
<reference evidence="7 8" key="1">
    <citation type="journal article" date="2019" name="ISME J.">
        <title>Genome analyses of uncultured TG2/ZB3 bacteria in 'Margulisbacteria' specifically attached to ectosymbiotic spirochetes of protists in the termite gut.</title>
        <authorList>
            <person name="Utami Y.D."/>
            <person name="Kuwahara H."/>
            <person name="Igai K."/>
            <person name="Murakami T."/>
            <person name="Sugaya K."/>
            <person name="Morikawa T."/>
            <person name="Nagura Y."/>
            <person name="Yuki M."/>
            <person name="Deevong P."/>
            <person name="Inoue T."/>
            <person name="Kihara K."/>
            <person name="Lo N."/>
            <person name="Yamada A."/>
            <person name="Ohkuma M."/>
            <person name="Hongoh Y."/>
        </authorList>
    </citation>
    <scope>NUCLEOTIDE SEQUENCE [LARGE SCALE GENOMIC DNA]</scope>
    <source>
        <strain evidence="7">NkOx7-01</strain>
    </source>
</reference>
<keyword evidence="2 5" id="KW-0521">NADP</keyword>
<feature type="domain" description="NAD-dependent epimerase/dehydratase" evidence="6">
    <location>
        <begin position="7"/>
        <end position="238"/>
    </location>
</feature>
<dbReference type="SUPFAM" id="SSF51735">
    <property type="entry name" value="NAD(P)-binding Rossmann-fold domains"/>
    <property type="match status" value="1"/>
</dbReference>
<comment type="caution">
    <text evidence="7">The sequence shown here is derived from an EMBL/GenBank/DDBJ whole genome shotgun (WGS) entry which is preliminary data.</text>
</comment>
<dbReference type="HAMAP" id="MF_00956">
    <property type="entry name" value="GDP_fucose_synth"/>
    <property type="match status" value="1"/>
</dbReference>
<dbReference type="GO" id="GO:0042351">
    <property type="term" value="P:'de novo' GDP-L-fucose biosynthetic process"/>
    <property type="evidence" value="ECO:0007669"/>
    <property type="project" value="UniProtKB-UniRule"/>
</dbReference>
<dbReference type="PANTHER" id="PTHR43238:SF1">
    <property type="entry name" value="GDP-L-FUCOSE SYNTHASE"/>
    <property type="match status" value="1"/>
</dbReference>
<dbReference type="UniPathway" id="UPA00128">
    <property type="reaction ID" value="UER00191"/>
</dbReference>
<keyword evidence="8" id="KW-1185">Reference proteome</keyword>